<gene>
    <name evidence="3" type="ORF">E4U60_006508</name>
</gene>
<protein>
    <recommendedName>
        <fullName evidence="2">BZIP domain-containing protein</fullName>
    </recommendedName>
</protein>
<dbReference type="OrthoDB" id="5387389at2759"/>
<name>A0A9P7M6X7_9HYPO</name>
<sequence length="185" mass="21431">MSRANRHEPQRRQSGLPPAKRHSTSQLKHPKHVSFVSQEVDWTEISDPEERRRIQNRVAQRRFREKLRENKEKAERDLRNMENAGNSYRTPSTTDLSEAHELSGLPWGSVHWGAAVTKGHEDQSRRSSGNDTYIADDPCPALQYTTYGHEPNTAPFYGGFQENYYQSSQYMYEPAGQQLYNMGPY</sequence>
<evidence type="ECO:0000259" key="2">
    <source>
        <dbReference type="PROSITE" id="PS00036"/>
    </source>
</evidence>
<dbReference type="PANTHER" id="PTHR39607">
    <property type="entry name" value="XANTHOCILLIN BIOSYNTHESIS CLUSTER TRANSCRIPTION FACTOR XANC-RELATED"/>
    <property type="match status" value="1"/>
</dbReference>
<dbReference type="PANTHER" id="PTHR39607:SF2">
    <property type="entry name" value="BZIP DOMAIN-CONTAINING PROTEIN"/>
    <property type="match status" value="1"/>
</dbReference>
<proteinExistence type="predicted"/>
<dbReference type="AlphaFoldDB" id="A0A9P7M6X7"/>
<dbReference type="InterPro" id="IPR046347">
    <property type="entry name" value="bZIP_sf"/>
</dbReference>
<evidence type="ECO:0000313" key="4">
    <source>
        <dbReference type="Proteomes" id="UP000706124"/>
    </source>
</evidence>
<dbReference type="PROSITE" id="PS00036">
    <property type="entry name" value="BZIP_BASIC"/>
    <property type="match status" value="1"/>
</dbReference>
<accession>A0A9P7M6X7</accession>
<dbReference type="InterPro" id="IPR004827">
    <property type="entry name" value="bZIP"/>
</dbReference>
<feature type="compositionally biased region" description="Basic residues" evidence="1">
    <location>
        <begin position="19"/>
        <end position="32"/>
    </location>
</feature>
<dbReference type="GO" id="GO:0003700">
    <property type="term" value="F:DNA-binding transcription factor activity"/>
    <property type="evidence" value="ECO:0007669"/>
    <property type="project" value="InterPro"/>
</dbReference>
<evidence type="ECO:0000313" key="3">
    <source>
        <dbReference type="EMBL" id="KAG5931080.1"/>
    </source>
</evidence>
<keyword evidence="4" id="KW-1185">Reference proteome</keyword>
<feature type="compositionally biased region" description="Basic and acidic residues" evidence="1">
    <location>
        <begin position="66"/>
        <end position="80"/>
    </location>
</feature>
<feature type="compositionally biased region" description="Basic and acidic residues" evidence="1">
    <location>
        <begin position="1"/>
        <end position="11"/>
    </location>
</feature>
<feature type="domain" description="BZIP" evidence="2">
    <location>
        <begin position="51"/>
        <end position="66"/>
    </location>
</feature>
<comment type="caution">
    <text evidence="3">The sequence shown here is derived from an EMBL/GenBank/DDBJ whole genome shotgun (WGS) entry which is preliminary data.</text>
</comment>
<reference evidence="3 4" key="1">
    <citation type="journal article" date="2020" name="bioRxiv">
        <title>Whole genome comparisons of ergot fungi reveals the divergence and evolution of species within the genus Claviceps are the result of varying mechanisms driving genome evolution and host range expansion.</title>
        <authorList>
            <person name="Wyka S.A."/>
            <person name="Mondo S.J."/>
            <person name="Liu M."/>
            <person name="Dettman J."/>
            <person name="Nalam V."/>
            <person name="Broders K.D."/>
        </authorList>
    </citation>
    <scope>NUCLEOTIDE SEQUENCE [LARGE SCALE GENOMIC DNA]</scope>
    <source>
        <strain evidence="3 4">CCC 1485</strain>
    </source>
</reference>
<evidence type="ECO:0000256" key="1">
    <source>
        <dbReference type="SAM" id="MobiDB-lite"/>
    </source>
</evidence>
<dbReference type="SUPFAM" id="SSF57959">
    <property type="entry name" value="Leucine zipper domain"/>
    <property type="match status" value="1"/>
</dbReference>
<feature type="compositionally biased region" description="Polar residues" evidence="1">
    <location>
        <begin position="83"/>
        <end position="96"/>
    </location>
</feature>
<dbReference type="CDD" id="cd14688">
    <property type="entry name" value="bZIP_YAP"/>
    <property type="match status" value="1"/>
</dbReference>
<organism evidence="3 4">
    <name type="scientific">Claviceps pazoutovae</name>
    <dbReference type="NCBI Taxonomy" id="1649127"/>
    <lineage>
        <taxon>Eukaryota</taxon>
        <taxon>Fungi</taxon>
        <taxon>Dikarya</taxon>
        <taxon>Ascomycota</taxon>
        <taxon>Pezizomycotina</taxon>
        <taxon>Sordariomycetes</taxon>
        <taxon>Hypocreomycetidae</taxon>
        <taxon>Hypocreales</taxon>
        <taxon>Clavicipitaceae</taxon>
        <taxon>Claviceps</taxon>
    </lineage>
</organism>
<dbReference type="Proteomes" id="UP000706124">
    <property type="component" value="Unassembled WGS sequence"/>
</dbReference>
<dbReference type="Gene3D" id="1.20.5.170">
    <property type="match status" value="1"/>
</dbReference>
<feature type="region of interest" description="Disordered" evidence="1">
    <location>
        <begin position="1"/>
        <end position="97"/>
    </location>
</feature>
<dbReference type="InterPro" id="IPR052635">
    <property type="entry name" value="Sec_Metab_Biosynth_Reg"/>
</dbReference>
<dbReference type="EMBL" id="SRPO01000633">
    <property type="protein sequence ID" value="KAG5931080.1"/>
    <property type="molecule type" value="Genomic_DNA"/>
</dbReference>